<dbReference type="PROSITE" id="PS50943">
    <property type="entry name" value="HTH_CROC1"/>
    <property type="match status" value="1"/>
</dbReference>
<evidence type="ECO:0000256" key="1">
    <source>
        <dbReference type="ARBA" id="ARBA00007227"/>
    </source>
</evidence>
<gene>
    <name evidence="3" type="ORF">JGZ69_08730</name>
</gene>
<dbReference type="Gene3D" id="1.10.10.2910">
    <property type="match status" value="1"/>
</dbReference>
<dbReference type="InterPro" id="IPR001387">
    <property type="entry name" value="Cro/C1-type_HTH"/>
</dbReference>
<dbReference type="Pfam" id="PF06114">
    <property type="entry name" value="Peptidase_M78"/>
    <property type="match status" value="1"/>
</dbReference>
<protein>
    <submittedName>
        <fullName evidence="3">XRE family transcriptional regulator</fullName>
    </submittedName>
</protein>
<dbReference type="InterPro" id="IPR010359">
    <property type="entry name" value="IrrE_HExxH"/>
</dbReference>
<name>A0AB37HJ21_9BACI</name>
<proteinExistence type="inferred from homology"/>
<evidence type="ECO:0000313" key="3">
    <source>
        <dbReference type="EMBL" id="QQX27424.1"/>
    </source>
</evidence>
<comment type="similarity">
    <text evidence="1">Belongs to the short-chain fatty acyl-CoA assimilation regulator (ScfR) family.</text>
</comment>
<dbReference type="KEGG" id="hspo:JGZ69_08730"/>
<evidence type="ECO:0000313" key="4">
    <source>
        <dbReference type="Proteomes" id="UP000595512"/>
    </source>
</evidence>
<dbReference type="CDD" id="cd00093">
    <property type="entry name" value="HTH_XRE"/>
    <property type="match status" value="1"/>
</dbReference>
<organism evidence="3 4">
    <name type="scientific">Heyndrickxia sporothermodurans</name>
    <dbReference type="NCBI Taxonomy" id="46224"/>
    <lineage>
        <taxon>Bacteria</taxon>
        <taxon>Bacillati</taxon>
        <taxon>Bacillota</taxon>
        <taxon>Bacilli</taxon>
        <taxon>Bacillales</taxon>
        <taxon>Bacillaceae</taxon>
        <taxon>Heyndrickxia</taxon>
    </lineage>
</organism>
<evidence type="ECO:0000259" key="2">
    <source>
        <dbReference type="PROSITE" id="PS50943"/>
    </source>
</evidence>
<accession>A0AB37HJ21</accession>
<dbReference type="PANTHER" id="PTHR43236:SF1">
    <property type="entry name" value="BLL7220 PROTEIN"/>
    <property type="match status" value="1"/>
</dbReference>
<dbReference type="Gene3D" id="1.10.260.40">
    <property type="entry name" value="lambda repressor-like DNA-binding domains"/>
    <property type="match status" value="1"/>
</dbReference>
<feature type="domain" description="HTH cro/C1-type" evidence="2">
    <location>
        <begin position="12"/>
        <end position="68"/>
    </location>
</feature>
<dbReference type="Pfam" id="PF01381">
    <property type="entry name" value="HTH_3"/>
    <property type="match status" value="1"/>
</dbReference>
<dbReference type="InterPro" id="IPR052345">
    <property type="entry name" value="Rad_response_metalloprotease"/>
</dbReference>
<dbReference type="AlphaFoldDB" id="A0AB37HJ21"/>
<dbReference type="PANTHER" id="PTHR43236">
    <property type="entry name" value="ANTITOXIN HIGA1"/>
    <property type="match status" value="1"/>
</dbReference>
<sequence length="398" mass="46354">MELERNFNGARLKEGRIYRGYTISDIAAELGVTKQMISKYENENNNVAPTFEALLQLTRILNFPKEYFYEEPIPIKTGNTYFRSLLTTGKKEREMQFDRVKYLTIIRAMLEEYVDFPELDVPEIPDKYLDDVEKAANKLREYWNLGDKPIKNMVYLLESKGFAITSMTLGKKNIDAFGSHHEVNGKQYYSIVLGNEKRSFYRRQFDVAHELGHKVLHDPYMDINDLSKEEFKQIEQEANDFAAALLLPKDAFLREVSIHPNDLSYYVLLKKRWNVSIGAMVMRAYKLGAITDGTYQYMQRQISQKGWRKSEPLDDIKEVNDPVSMKQAVELLIENDYATGEELVQKLSQHYGLSLNREEIEDLLGLDRGYLRTEDTPVLDNIVSLKDRYEARNKNNMG</sequence>
<dbReference type="GO" id="GO:0003677">
    <property type="term" value="F:DNA binding"/>
    <property type="evidence" value="ECO:0007669"/>
    <property type="project" value="InterPro"/>
</dbReference>
<dbReference type="Proteomes" id="UP000595512">
    <property type="component" value="Chromosome"/>
</dbReference>
<reference evidence="3 4" key="1">
    <citation type="submission" date="2020-12" db="EMBL/GenBank/DDBJ databases">
        <title>Taxonomic evaluation of the Bacillus sporothermodurans group of bacteria based on whole genome sequences.</title>
        <authorList>
            <person name="Fiedler G."/>
            <person name="Herbstmann A.-D."/>
            <person name="Doll E."/>
            <person name="Wenning M."/>
            <person name="Brinks E."/>
            <person name="Kabisch J."/>
            <person name="Breitenwieser F."/>
            <person name="Lappann M."/>
            <person name="Boehnlein C."/>
            <person name="Franz C."/>
        </authorList>
    </citation>
    <scope>NUCLEOTIDE SEQUENCE [LARGE SCALE GENOMIC DNA]</scope>
    <source>
        <strain evidence="3 4">DSM 10599</strain>
    </source>
</reference>
<dbReference type="EMBL" id="CP066701">
    <property type="protein sequence ID" value="QQX27424.1"/>
    <property type="molecule type" value="Genomic_DNA"/>
</dbReference>
<dbReference type="InterPro" id="IPR010982">
    <property type="entry name" value="Lambda_DNA-bd_dom_sf"/>
</dbReference>
<dbReference type="SMART" id="SM00530">
    <property type="entry name" value="HTH_XRE"/>
    <property type="match status" value="1"/>
</dbReference>
<dbReference type="SUPFAM" id="SSF47413">
    <property type="entry name" value="lambda repressor-like DNA-binding domains"/>
    <property type="match status" value="1"/>
</dbReference>